<keyword evidence="4" id="KW-1185">Reference proteome</keyword>
<sequence length="563" mass="64165">MNVRRRSESEKTSGSATRTGLSAPVNKFRNIRIEEKKRIGNLLIYFARAGRGIEFLRFLPQRLSNMRDFRGILTFFCIFIIFQPILAESYSEYRLDDLLLLEDGKKELTGRGRFYNSRREEESVKGPANGKDGDDTVKKQNNQIQSQTTKFYGNVTTLYRGLTQKGGTREEEAKRSFSRGILSPEVGWADKGERMYHKILISPFLQYEETIIGTKKITRSADGELLWITGWESPSLRMGIEVGRGYQRLDRNGFLFVGFLNYGELQIHWKPLGVSVTAIGAQITPLYSTRDKSESPQRIAGGSAQILENRIFQNLRIFYYSYKESRQEAVKGGLFEREEPFRPYGAFQYYGIEFSSAKKFGFGIDADAIQVVGFRQYGIGTFPTPQFTSGRLIGARLVLERPEAAYFLGGLYASKDSDLRIDQNSDGYAGIRTDPRGYGGKTSFLLMQSLLMQGGNVFQEDGTVAKPNFENKGMQLLQFGIKKSWNQKWKIQGMILTSSSPMGRGWEGIATAGYQSEYSYILISLSYAHVDPQREKKIFIEEWKTKESIREYSRIYFSAGVYL</sequence>
<feature type="transmembrane region" description="Helical" evidence="2">
    <location>
        <begin position="69"/>
        <end position="86"/>
    </location>
</feature>
<accession>A0ABM6Y9W7</accession>
<name>A0ABM6Y9W7_9LEPT</name>
<protein>
    <recommendedName>
        <fullName evidence="5">Alginate export domain-containing protein</fullName>
    </recommendedName>
</protein>
<evidence type="ECO:0000256" key="2">
    <source>
        <dbReference type="SAM" id="Phobius"/>
    </source>
</evidence>
<proteinExistence type="predicted"/>
<gene>
    <name evidence="3" type="ORF">DQM28_11635</name>
</gene>
<dbReference type="Proteomes" id="UP000258889">
    <property type="component" value="Chromosome i"/>
</dbReference>
<organism evidence="3 4">
    <name type="scientific">Leptospira mayottensis</name>
    <dbReference type="NCBI Taxonomy" id="1137606"/>
    <lineage>
        <taxon>Bacteria</taxon>
        <taxon>Pseudomonadati</taxon>
        <taxon>Spirochaetota</taxon>
        <taxon>Spirochaetia</taxon>
        <taxon>Leptospirales</taxon>
        <taxon>Leptospiraceae</taxon>
        <taxon>Leptospira</taxon>
    </lineage>
</organism>
<reference evidence="3 4" key="1">
    <citation type="submission" date="2018-06" db="EMBL/GenBank/DDBJ databases">
        <authorList>
            <person name="Tortosa P."/>
        </authorList>
    </citation>
    <scope>NUCLEOTIDE SEQUENCE [LARGE SCALE GENOMIC DNA]</scope>
    <source>
        <strain evidence="3 4">MDI222</strain>
    </source>
</reference>
<feature type="compositionally biased region" description="Basic and acidic residues" evidence="1">
    <location>
        <begin position="1"/>
        <end position="11"/>
    </location>
</feature>
<reference evidence="3 4" key="2">
    <citation type="submission" date="2018-09" db="EMBL/GenBank/DDBJ databases">
        <title>Complete Genome sequences of three Leptospira mayottensis isolates obtained from Tenrecid mammals endemic to the Malagasy region.</title>
        <authorList>
            <person name="Cordonin C."/>
            <person name="Toty C."/>
        </authorList>
    </citation>
    <scope>NUCLEOTIDE SEQUENCE [LARGE SCALE GENOMIC DNA]</scope>
    <source>
        <strain evidence="3 4">MDI222</strain>
    </source>
</reference>
<evidence type="ECO:0000313" key="3">
    <source>
        <dbReference type="EMBL" id="AXR64771.1"/>
    </source>
</evidence>
<keyword evidence="2" id="KW-1133">Transmembrane helix</keyword>
<evidence type="ECO:0008006" key="5">
    <source>
        <dbReference type="Google" id="ProtNLM"/>
    </source>
</evidence>
<keyword evidence="2" id="KW-0812">Transmembrane</keyword>
<evidence type="ECO:0000313" key="4">
    <source>
        <dbReference type="Proteomes" id="UP000258889"/>
    </source>
</evidence>
<feature type="region of interest" description="Disordered" evidence="1">
    <location>
        <begin position="118"/>
        <end position="138"/>
    </location>
</feature>
<evidence type="ECO:0000256" key="1">
    <source>
        <dbReference type="SAM" id="MobiDB-lite"/>
    </source>
</evidence>
<feature type="region of interest" description="Disordered" evidence="1">
    <location>
        <begin position="1"/>
        <end position="21"/>
    </location>
</feature>
<dbReference type="RefSeq" id="WP_051019819.1">
    <property type="nucleotide sequence ID" value="NZ_CP030144.1"/>
</dbReference>
<keyword evidence="2" id="KW-0472">Membrane</keyword>
<dbReference type="EMBL" id="CP030144">
    <property type="protein sequence ID" value="AXR64771.1"/>
    <property type="molecule type" value="Genomic_DNA"/>
</dbReference>